<accession>A0A0V0QJE0</accession>
<reference evidence="2 3" key="1">
    <citation type="journal article" date="2015" name="Sci. Rep.">
        <title>Genome of the facultative scuticociliatosis pathogen Pseudocohnilembus persalinus provides insight into its virulence through horizontal gene transfer.</title>
        <authorList>
            <person name="Xiong J."/>
            <person name="Wang G."/>
            <person name="Cheng J."/>
            <person name="Tian M."/>
            <person name="Pan X."/>
            <person name="Warren A."/>
            <person name="Jiang C."/>
            <person name="Yuan D."/>
            <person name="Miao W."/>
        </authorList>
    </citation>
    <scope>NUCLEOTIDE SEQUENCE [LARGE SCALE GENOMIC DNA]</scope>
    <source>
        <strain evidence="2">36N120E</strain>
    </source>
</reference>
<dbReference type="PANTHER" id="PTHR21367">
    <property type="entry name" value="ARGININE-TRNA-PROTEIN TRANSFERASE 1"/>
    <property type="match status" value="1"/>
</dbReference>
<dbReference type="Pfam" id="PF04377">
    <property type="entry name" value="ATE_C"/>
    <property type="match status" value="1"/>
</dbReference>
<dbReference type="InterPro" id="IPR030700">
    <property type="entry name" value="N-end_Aminoacyl_Trfase"/>
</dbReference>
<dbReference type="InterPro" id="IPR007472">
    <property type="entry name" value="N-end_Aminoacyl_Trfase_C"/>
</dbReference>
<dbReference type="PANTHER" id="PTHR21367:SF1">
    <property type="entry name" value="ARGINYL-TRNA--PROTEIN TRANSFERASE 1"/>
    <property type="match status" value="1"/>
</dbReference>
<dbReference type="Proteomes" id="UP000054937">
    <property type="component" value="Unassembled WGS sequence"/>
</dbReference>
<dbReference type="GO" id="GO:0004057">
    <property type="term" value="F:arginyl-tRNA--protein transferase activity"/>
    <property type="evidence" value="ECO:0007669"/>
    <property type="project" value="InterPro"/>
</dbReference>
<dbReference type="OrthoDB" id="293785at2759"/>
<dbReference type="PIRSF" id="PIRSF037207">
    <property type="entry name" value="ATE1_euk"/>
    <property type="match status" value="1"/>
</dbReference>
<proteinExistence type="predicted"/>
<name>A0A0V0QJE0_PSEPJ</name>
<evidence type="ECO:0000313" key="3">
    <source>
        <dbReference type="Proteomes" id="UP000054937"/>
    </source>
</evidence>
<gene>
    <name evidence="2" type="ORF">PPERSA_10048</name>
</gene>
<keyword evidence="3" id="KW-1185">Reference proteome</keyword>
<evidence type="ECO:0000313" key="2">
    <source>
        <dbReference type="EMBL" id="KRX02431.1"/>
    </source>
</evidence>
<feature type="domain" description="N-end rule aminoacyl transferase C-terminal" evidence="1">
    <location>
        <begin position="30"/>
        <end position="170"/>
    </location>
</feature>
<dbReference type="EMBL" id="LDAU01000155">
    <property type="protein sequence ID" value="KRX02431.1"/>
    <property type="molecule type" value="Genomic_DNA"/>
</dbReference>
<dbReference type="InterPro" id="IPR017137">
    <property type="entry name" value="Arg-tRNA-P_Trfase_1_euk"/>
</dbReference>
<organism evidence="2 3">
    <name type="scientific">Pseudocohnilembus persalinus</name>
    <name type="common">Ciliate</name>
    <dbReference type="NCBI Taxonomy" id="266149"/>
    <lineage>
        <taxon>Eukaryota</taxon>
        <taxon>Sar</taxon>
        <taxon>Alveolata</taxon>
        <taxon>Ciliophora</taxon>
        <taxon>Intramacronucleata</taxon>
        <taxon>Oligohymenophorea</taxon>
        <taxon>Scuticociliatia</taxon>
        <taxon>Philasterida</taxon>
        <taxon>Pseudocohnilembidae</taxon>
        <taxon>Pseudocohnilembus</taxon>
    </lineage>
</organism>
<dbReference type="GO" id="GO:0005737">
    <property type="term" value="C:cytoplasm"/>
    <property type="evidence" value="ECO:0007669"/>
    <property type="project" value="TreeGrafter"/>
</dbReference>
<dbReference type="InParanoid" id="A0A0V0QJE0"/>
<protein>
    <recommendedName>
        <fullName evidence="1">N-end rule aminoacyl transferase C-terminal domain-containing protein</fullName>
    </recommendedName>
</protein>
<evidence type="ECO:0000259" key="1">
    <source>
        <dbReference type="Pfam" id="PF04377"/>
    </source>
</evidence>
<comment type="caution">
    <text evidence="2">The sequence shown here is derived from an EMBL/GenBank/DDBJ whole genome shotgun (WGS) entry which is preliminary data.</text>
</comment>
<sequence>MEKNQNVNNYIPVKRRNLVRQIVPARFEEETFQLYKQYLSKIHHKSKTSKQSFKNFLCTNALVSERSVGKLDKIMEYGCFHFKYYIDDELMFVSVVDILPGCMSLVYNFYHPSLRKYSIGIIGSLKDIQYMEDQQKYFPEFKYYYQGYYIGDSNSKMQYKADYLPCEFLCPVTYNWVQFSEKESIKEAIQNNKDPQGKIYDDIQNEEDSAESKKNEIIQLREFVQKQMQIYLSGKYVRISDIRQSYAPYYESLLIKIVSLMGKDLAKKVIFGQI</sequence>
<dbReference type="AlphaFoldDB" id="A0A0V0QJE0"/>